<name>A0A9P9ITW5_9HYPO</name>
<feature type="region of interest" description="Disordered" evidence="1">
    <location>
        <begin position="1"/>
        <end position="47"/>
    </location>
</feature>
<dbReference type="Proteomes" id="UP000717696">
    <property type="component" value="Unassembled WGS sequence"/>
</dbReference>
<protein>
    <submittedName>
        <fullName evidence="2">Uncharacterized protein</fullName>
    </submittedName>
</protein>
<evidence type="ECO:0000313" key="2">
    <source>
        <dbReference type="EMBL" id="KAH7133247.1"/>
    </source>
</evidence>
<proteinExistence type="predicted"/>
<feature type="compositionally biased region" description="Polar residues" evidence="1">
    <location>
        <begin position="1"/>
        <end position="24"/>
    </location>
</feature>
<dbReference type="EMBL" id="JAGMUU010000018">
    <property type="protein sequence ID" value="KAH7133247.1"/>
    <property type="molecule type" value="Genomic_DNA"/>
</dbReference>
<reference evidence="2" key="1">
    <citation type="journal article" date="2021" name="Nat. Commun.">
        <title>Genetic determinants of endophytism in the Arabidopsis root mycobiome.</title>
        <authorList>
            <person name="Mesny F."/>
            <person name="Miyauchi S."/>
            <person name="Thiergart T."/>
            <person name="Pickel B."/>
            <person name="Atanasova L."/>
            <person name="Karlsson M."/>
            <person name="Huettel B."/>
            <person name="Barry K.W."/>
            <person name="Haridas S."/>
            <person name="Chen C."/>
            <person name="Bauer D."/>
            <person name="Andreopoulos W."/>
            <person name="Pangilinan J."/>
            <person name="LaButti K."/>
            <person name="Riley R."/>
            <person name="Lipzen A."/>
            <person name="Clum A."/>
            <person name="Drula E."/>
            <person name="Henrissat B."/>
            <person name="Kohler A."/>
            <person name="Grigoriev I.V."/>
            <person name="Martin F.M."/>
            <person name="Hacquard S."/>
        </authorList>
    </citation>
    <scope>NUCLEOTIDE SEQUENCE</scope>
    <source>
        <strain evidence="2">MPI-CAGE-AT-0021</strain>
    </source>
</reference>
<keyword evidence="3" id="KW-1185">Reference proteome</keyword>
<sequence>MPSVHRTSSLVPHTSITNVPSDIQRQPARPKSHPRVTQRHPASATGYHTYRHTLSIIHSELEAQPGMLRLAGRAEAPLHLGYSSHPSQPDAHHKGHTTTSRKPPLLLVGTKATETDAEADQPSTQNSYGREKTAARGDCVLSRLRVHYPNCYRRPLNRDLNGPVGGPTQWPRCHGCGDATHAALCQHLHDHHGSTRLSHNSRYAGRYAGDCAGTTIPGSLPFTFDVPKASSPPRLHPAHPMFIFTKPTRATVAPTTMPSSTPSLPSTTPTICAPVPSSMSHPLPTLTPQYHFLHHDPWIFFSPSLSSLSCPLILSHPSYNDVSAPRSSSCRMSPTDTRHTGSPGLLSIPAAWLPPVALLWLQLSSSFCHGHLRPHL</sequence>
<organism evidence="2 3">
    <name type="scientific">Dactylonectria estremocensis</name>
    <dbReference type="NCBI Taxonomy" id="1079267"/>
    <lineage>
        <taxon>Eukaryota</taxon>
        <taxon>Fungi</taxon>
        <taxon>Dikarya</taxon>
        <taxon>Ascomycota</taxon>
        <taxon>Pezizomycotina</taxon>
        <taxon>Sordariomycetes</taxon>
        <taxon>Hypocreomycetidae</taxon>
        <taxon>Hypocreales</taxon>
        <taxon>Nectriaceae</taxon>
        <taxon>Dactylonectria</taxon>
    </lineage>
</organism>
<feature type="compositionally biased region" description="Basic residues" evidence="1">
    <location>
        <begin position="28"/>
        <end position="38"/>
    </location>
</feature>
<accession>A0A9P9ITW5</accession>
<evidence type="ECO:0000313" key="3">
    <source>
        <dbReference type="Proteomes" id="UP000717696"/>
    </source>
</evidence>
<gene>
    <name evidence="2" type="ORF">B0J13DRAFT_641821</name>
</gene>
<comment type="caution">
    <text evidence="2">The sequence shown here is derived from an EMBL/GenBank/DDBJ whole genome shotgun (WGS) entry which is preliminary data.</text>
</comment>
<dbReference type="AlphaFoldDB" id="A0A9P9ITW5"/>
<evidence type="ECO:0000256" key="1">
    <source>
        <dbReference type="SAM" id="MobiDB-lite"/>
    </source>
</evidence>
<feature type="region of interest" description="Disordered" evidence="1">
    <location>
        <begin position="79"/>
        <end position="134"/>
    </location>
</feature>